<evidence type="ECO:0000313" key="1">
    <source>
        <dbReference type="EMBL" id="CAD8089884.1"/>
    </source>
</evidence>
<dbReference type="AlphaFoldDB" id="A0A8S1NSE3"/>
<organism evidence="1 2">
    <name type="scientific">Paramecium sonneborni</name>
    <dbReference type="NCBI Taxonomy" id="65129"/>
    <lineage>
        <taxon>Eukaryota</taxon>
        <taxon>Sar</taxon>
        <taxon>Alveolata</taxon>
        <taxon>Ciliophora</taxon>
        <taxon>Intramacronucleata</taxon>
        <taxon>Oligohymenophorea</taxon>
        <taxon>Peniculida</taxon>
        <taxon>Parameciidae</taxon>
        <taxon>Paramecium</taxon>
    </lineage>
</organism>
<protein>
    <submittedName>
        <fullName evidence="1">Uncharacterized protein</fullName>
    </submittedName>
</protein>
<proteinExistence type="predicted"/>
<dbReference type="Proteomes" id="UP000692954">
    <property type="component" value="Unassembled WGS sequence"/>
</dbReference>
<dbReference type="EMBL" id="CAJJDN010000055">
    <property type="protein sequence ID" value="CAD8089884.1"/>
    <property type="molecule type" value="Genomic_DNA"/>
</dbReference>
<keyword evidence="2" id="KW-1185">Reference proteome</keyword>
<sequence>MSQPMLQENEQKNKFRQIHLQIQHLIQFIRHFAESTSIVFKILSINQPVWFFALHILQSSVEFKKFSKASQLLLFLNPLKQNPHQLQKICHRVRYLVPNYQFQKFQEKYQFQRINSTHTEKFAKSRTIILRLTPSYFNNSTFQKNFEHLLSVLKLLYIWVPSSFLDTNRIIQNTFPLYILRR</sequence>
<name>A0A8S1NSE3_9CILI</name>
<comment type="caution">
    <text evidence="1">The sequence shown here is derived from an EMBL/GenBank/DDBJ whole genome shotgun (WGS) entry which is preliminary data.</text>
</comment>
<accession>A0A8S1NSE3</accession>
<gene>
    <name evidence="1" type="ORF">PSON_ATCC_30995.1.T0550020</name>
</gene>
<reference evidence="1" key="1">
    <citation type="submission" date="2021-01" db="EMBL/GenBank/DDBJ databases">
        <authorList>
            <consortium name="Genoscope - CEA"/>
            <person name="William W."/>
        </authorList>
    </citation>
    <scope>NUCLEOTIDE SEQUENCE</scope>
</reference>
<evidence type="ECO:0000313" key="2">
    <source>
        <dbReference type="Proteomes" id="UP000692954"/>
    </source>
</evidence>